<keyword evidence="5" id="KW-0902">Two-component regulatory system</keyword>
<dbReference type="SUPFAM" id="SSF47384">
    <property type="entry name" value="Homodimeric domain of signal transducing histidine kinase"/>
    <property type="match status" value="1"/>
</dbReference>
<dbReference type="PROSITE" id="PS50109">
    <property type="entry name" value="HIS_KIN"/>
    <property type="match status" value="1"/>
</dbReference>
<keyword evidence="4 8" id="KW-0418">Kinase</keyword>
<dbReference type="OrthoDB" id="505938at2"/>
<dbReference type="SUPFAM" id="SSF55874">
    <property type="entry name" value="ATPase domain of HSP90 chaperone/DNA topoisomerase II/histidine kinase"/>
    <property type="match status" value="1"/>
</dbReference>
<proteinExistence type="predicted"/>
<dbReference type="PANTHER" id="PTHR43711">
    <property type="entry name" value="TWO-COMPONENT HISTIDINE KINASE"/>
    <property type="match status" value="1"/>
</dbReference>
<dbReference type="CDD" id="cd00082">
    <property type="entry name" value="HisKA"/>
    <property type="match status" value="1"/>
</dbReference>
<feature type="region of interest" description="Disordered" evidence="6">
    <location>
        <begin position="25"/>
        <end position="75"/>
    </location>
</feature>
<dbReference type="EC" id="2.7.13.3" evidence="2"/>
<evidence type="ECO:0000256" key="3">
    <source>
        <dbReference type="ARBA" id="ARBA00022679"/>
    </source>
</evidence>
<dbReference type="PANTHER" id="PTHR43711:SF1">
    <property type="entry name" value="HISTIDINE KINASE 1"/>
    <property type="match status" value="1"/>
</dbReference>
<gene>
    <name evidence="8" type="ORF">Mic7113_0224</name>
</gene>
<dbReference type="EMBL" id="CP003630">
    <property type="protein sequence ID" value="AFZ16157.1"/>
    <property type="molecule type" value="Genomic_DNA"/>
</dbReference>
<dbReference type="KEGG" id="mic:Mic7113_0224"/>
<dbReference type="InterPro" id="IPR005467">
    <property type="entry name" value="His_kinase_dom"/>
</dbReference>
<dbReference type="Proteomes" id="UP000010471">
    <property type="component" value="Chromosome"/>
</dbReference>
<dbReference type="Gene3D" id="3.30.565.10">
    <property type="entry name" value="Histidine kinase-like ATPase, C-terminal domain"/>
    <property type="match status" value="1"/>
</dbReference>
<dbReference type="eggNOG" id="COG2205">
    <property type="taxonomic scope" value="Bacteria"/>
</dbReference>
<dbReference type="Gene3D" id="1.10.287.130">
    <property type="match status" value="1"/>
</dbReference>
<evidence type="ECO:0000256" key="1">
    <source>
        <dbReference type="ARBA" id="ARBA00000085"/>
    </source>
</evidence>
<sequence length="349" mass="38292">MELIFLLLGVGLGFLGSRITRSVPQPAISTPSLPQETPMNDLPSPKAHIEPLQEEPKPLPKDIEPLEEEPKPVEANVEPLEEQLKQIQLAYLMAQEMSQFKGGFLARTAHELRSPLSSLIGMHQLILSDLCDSPEEEREFVAQANTSALKMVKILDEVITVSKIEHGSNRLDIHPLPLTQILAEVQGLTHMQAANSNLQYDVVLPDPEIYVLADSRRFRQVLVAIVDSAITKLADLKEGCIKISAFSVPDSQEVGIWIDVQTPTSAWSEVVDLLATTPEAEKPPMQTAELSPGLTLLMAQTLVEVMQGKLEVLPLSDEELAATSATENFIRLQCSMPLAIPEPVEQALA</sequence>
<feature type="domain" description="Histidine kinase" evidence="7">
    <location>
        <begin position="107"/>
        <end position="312"/>
    </location>
</feature>
<name>K9W9J5_9CYAN</name>
<dbReference type="InterPro" id="IPR036097">
    <property type="entry name" value="HisK_dim/P_sf"/>
</dbReference>
<organism evidence="8 9">
    <name type="scientific">Allocoleopsis franciscana PCC 7113</name>
    <dbReference type="NCBI Taxonomy" id="1173027"/>
    <lineage>
        <taxon>Bacteria</taxon>
        <taxon>Bacillati</taxon>
        <taxon>Cyanobacteriota</taxon>
        <taxon>Cyanophyceae</taxon>
        <taxon>Coleofasciculales</taxon>
        <taxon>Coleofasciculaceae</taxon>
        <taxon>Allocoleopsis</taxon>
        <taxon>Allocoleopsis franciscana</taxon>
    </lineage>
</organism>
<evidence type="ECO:0000256" key="5">
    <source>
        <dbReference type="ARBA" id="ARBA00023012"/>
    </source>
</evidence>
<dbReference type="InterPro" id="IPR050736">
    <property type="entry name" value="Sensor_HK_Regulatory"/>
</dbReference>
<dbReference type="GO" id="GO:0000155">
    <property type="term" value="F:phosphorelay sensor kinase activity"/>
    <property type="evidence" value="ECO:0007669"/>
    <property type="project" value="InterPro"/>
</dbReference>
<dbReference type="InterPro" id="IPR036890">
    <property type="entry name" value="HATPase_C_sf"/>
</dbReference>
<evidence type="ECO:0000313" key="9">
    <source>
        <dbReference type="Proteomes" id="UP000010471"/>
    </source>
</evidence>
<dbReference type="Pfam" id="PF00512">
    <property type="entry name" value="HisKA"/>
    <property type="match status" value="1"/>
</dbReference>
<comment type="catalytic activity">
    <reaction evidence="1">
        <text>ATP + protein L-histidine = ADP + protein N-phospho-L-histidine.</text>
        <dbReference type="EC" id="2.7.13.3"/>
    </reaction>
</comment>
<feature type="compositionally biased region" description="Basic and acidic residues" evidence="6">
    <location>
        <begin position="47"/>
        <end position="72"/>
    </location>
</feature>
<dbReference type="HOGENOM" id="CLU_068871_0_0_3"/>
<evidence type="ECO:0000313" key="8">
    <source>
        <dbReference type="EMBL" id="AFZ16157.1"/>
    </source>
</evidence>
<evidence type="ECO:0000256" key="6">
    <source>
        <dbReference type="SAM" id="MobiDB-lite"/>
    </source>
</evidence>
<dbReference type="SMART" id="SM00388">
    <property type="entry name" value="HisKA"/>
    <property type="match status" value="1"/>
</dbReference>
<feature type="compositionally biased region" description="Polar residues" evidence="6">
    <location>
        <begin position="25"/>
        <end position="38"/>
    </location>
</feature>
<evidence type="ECO:0000256" key="4">
    <source>
        <dbReference type="ARBA" id="ARBA00022777"/>
    </source>
</evidence>
<dbReference type="InterPro" id="IPR003661">
    <property type="entry name" value="HisK_dim/P_dom"/>
</dbReference>
<keyword evidence="3" id="KW-0808">Transferase</keyword>
<dbReference type="RefSeq" id="WP_015180321.1">
    <property type="nucleotide sequence ID" value="NC_019738.1"/>
</dbReference>
<protein>
    <recommendedName>
        <fullName evidence="2">histidine kinase</fullName>
        <ecNumber evidence="2">2.7.13.3</ecNumber>
    </recommendedName>
</protein>
<evidence type="ECO:0000256" key="2">
    <source>
        <dbReference type="ARBA" id="ARBA00012438"/>
    </source>
</evidence>
<reference evidence="8 9" key="1">
    <citation type="submission" date="2012-06" db="EMBL/GenBank/DDBJ databases">
        <title>Finished chromosome of genome of Microcoleus sp. PCC 7113.</title>
        <authorList>
            <consortium name="US DOE Joint Genome Institute"/>
            <person name="Gugger M."/>
            <person name="Coursin T."/>
            <person name="Rippka R."/>
            <person name="Tandeau De Marsac N."/>
            <person name="Huntemann M."/>
            <person name="Wei C.-L."/>
            <person name="Han J."/>
            <person name="Detter J.C."/>
            <person name="Han C."/>
            <person name="Tapia R."/>
            <person name="Chen A."/>
            <person name="Kyrpides N."/>
            <person name="Mavromatis K."/>
            <person name="Markowitz V."/>
            <person name="Szeto E."/>
            <person name="Ivanova N."/>
            <person name="Pagani I."/>
            <person name="Pati A."/>
            <person name="Goodwin L."/>
            <person name="Nordberg H.P."/>
            <person name="Cantor M.N."/>
            <person name="Hua S.X."/>
            <person name="Woyke T."/>
            <person name="Kerfeld C.A."/>
        </authorList>
    </citation>
    <scope>NUCLEOTIDE SEQUENCE [LARGE SCALE GENOMIC DNA]</scope>
    <source>
        <strain evidence="8 9">PCC 7113</strain>
    </source>
</reference>
<dbReference type="AlphaFoldDB" id="K9W9J5"/>
<dbReference type="STRING" id="1173027.Mic7113_0224"/>
<evidence type="ECO:0000259" key="7">
    <source>
        <dbReference type="PROSITE" id="PS50109"/>
    </source>
</evidence>
<accession>K9W9J5</accession>
<keyword evidence="9" id="KW-1185">Reference proteome</keyword>
<dbReference type="PATRIC" id="fig|1173027.3.peg.245"/>